<dbReference type="Proteomes" id="UP001341840">
    <property type="component" value="Unassembled WGS sequence"/>
</dbReference>
<protein>
    <recommendedName>
        <fullName evidence="2">Remorin C-terminal domain-containing protein</fullName>
    </recommendedName>
</protein>
<dbReference type="Pfam" id="PF03763">
    <property type="entry name" value="Remorin_C"/>
    <property type="match status" value="1"/>
</dbReference>
<evidence type="ECO:0000256" key="1">
    <source>
        <dbReference type="ARBA" id="ARBA00005711"/>
    </source>
</evidence>
<feature type="domain" description="Remorin C-terminal" evidence="2">
    <location>
        <begin position="123"/>
        <end position="170"/>
    </location>
</feature>
<organism evidence="3 4">
    <name type="scientific">Stylosanthes scabra</name>
    <dbReference type="NCBI Taxonomy" id="79078"/>
    <lineage>
        <taxon>Eukaryota</taxon>
        <taxon>Viridiplantae</taxon>
        <taxon>Streptophyta</taxon>
        <taxon>Embryophyta</taxon>
        <taxon>Tracheophyta</taxon>
        <taxon>Spermatophyta</taxon>
        <taxon>Magnoliopsida</taxon>
        <taxon>eudicotyledons</taxon>
        <taxon>Gunneridae</taxon>
        <taxon>Pentapetalae</taxon>
        <taxon>rosids</taxon>
        <taxon>fabids</taxon>
        <taxon>Fabales</taxon>
        <taxon>Fabaceae</taxon>
        <taxon>Papilionoideae</taxon>
        <taxon>50 kb inversion clade</taxon>
        <taxon>dalbergioids sensu lato</taxon>
        <taxon>Dalbergieae</taxon>
        <taxon>Pterocarpus clade</taxon>
        <taxon>Stylosanthes</taxon>
    </lineage>
</organism>
<gene>
    <name evidence="3" type="ORF">PIB30_040174</name>
</gene>
<keyword evidence="4" id="KW-1185">Reference proteome</keyword>
<comment type="caution">
    <text evidence="3">The sequence shown here is derived from an EMBL/GenBank/DDBJ whole genome shotgun (WGS) entry which is preliminary data.</text>
</comment>
<sequence>MIGVAAGSSENLSSISRGFSALVLAESSIRHNNSPMSDYLNHNGATQGSRNFGRIIREDHDDDEDQVRMMMEETNPLAIVPDNNPLDPVVAASSPTRHGGGRMVVGDVTSEVGVSVERVKKEEIEAKIAAWQNAKIAKINNRFKREDSVITGWENDQLHKTTSWMNKVEKGEAPWLA</sequence>
<name>A0ABU6YF88_9FABA</name>
<dbReference type="InterPro" id="IPR005516">
    <property type="entry name" value="Remorin_C"/>
</dbReference>
<evidence type="ECO:0000259" key="2">
    <source>
        <dbReference type="Pfam" id="PF03763"/>
    </source>
</evidence>
<evidence type="ECO:0000313" key="4">
    <source>
        <dbReference type="Proteomes" id="UP001341840"/>
    </source>
</evidence>
<dbReference type="PANTHER" id="PTHR31471">
    <property type="entry name" value="OS02G0116800 PROTEIN"/>
    <property type="match status" value="1"/>
</dbReference>
<dbReference type="EMBL" id="JASCZI010241871">
    <property type="protein sequence ID" value="MED6207929.1"/>
    <property type="molecule type" value="Genomic_DNA"/>
</dbReference>
<dbReference type="PANTHER" id="PTHR31471:SF87">
    <property type="entry name" value="REMORIN 4.2"/>
    <property type="match status" value="1"/>
</dbReference>
<evidence type="ECO:0000313" key="3">
    <source>
        <dbReference type="EMBL" id="MED6207929.1"/>
    </source>
</evidence>
<reference evidence="3 4" key="1">
    <citation type="journal article" date="2023" name="Plants (Basel)">
        <title>Bridging the Gap: Combining Genomics and Transcriptomics Approaches to Understand Stylosanthes scabra, an Orphan Legume from the Brazilian Caatinga.</title>
        <authorList>
            <person name="Ferreira-Neto J.R.C."/>
            <person name="da Silva M.D."/>
            <person name="Binneck E."/>
            <person name="de Melo N.F."/>
            <person name="da Silva R.H."/>
            <person name="de Melo A.L.T.M."/>
            <person name="Pandolfi V."/>
            <person name="Bustamante F.O."/>
            <person name="Brasileiro-Vidal A.C."/>
            <person name="Benko-Iseppon A.M."/>
        </authorList>
    </citation>
    <scope>NUCLEOTIDE SEQUENCE [LARGE SCALE GENOMIC DNA]</scope>
    <source>
        <tissue evidence="3">Leaves</tissue>
    </source>
</reference>
<proteinExistence type="inferred from homology"/>
<comment type="similarity">
    <text evidence="1">Belongs to the remorin family.</text>
</comment>
<accession>A0ABU6YF88</accession>